<reference evidence="2 3" key="1">
    <citation type="journal article" date="2016" name="Mol. Biol. Evol.">
        <title>Comparative Genomics of Early-Diverging Mushroom-Forming Fungi Provides Insights into the Origins of Lignocellulose Decay Capabilities.</title>
        <authorList>
            <person name="Nagy L.G."/>
            <person name="Riley R."/>
            <person name="Tritt A."/>
            <person name="Adam C."/>
            <person name="Daum C."/>
            <person name="Floudas D."/>
            <person name="Sun H."/>
            <person name="Yadav J.S."/>
            <person name="Pangilinan J."/>
            <person name="Larsson K.H."/>
            <person name="Matsuura K."/>
            <person name="Barry K."/>
            <person name="Labutti K."/>
            <person name="Kuo R."/>
            <person name="Ohm R.A."/>
            <person name="Bhattacharya S.S."/>
            <person name="Shirouzu T."/>
            <person name="Yoshinaga Y."/>
            <person name="Martin F.M."/>
            <person name="Grigoriev I.V."/>
            <person name="Hibbett D.S."/>
        </authorList>
    </citation>
    <scope>NUCLEOTIDE SEQUENCE [LARGE SCALE GENOMIC DNA]</scope>
    <source>
        <strain evidence="2 3">L-15889</strain>
    </source>
</reference>
<name>A0A165LQX9_9APHY</name>
<organism evidence="2 3">
    <name type="scientific">Daedalea quercina L-15889</name>
    <dbReference type="NCBI Taxonomy" id="1314783"/>
    <lineage>
        <taxon>Eukaryota</taxon>
        <taxon>Fungi</taxon>
        <taxon>Dikarya</taxon>
        <taxon>Basidiomycota</taxon>
        <taxon>Agaricomycotina</taxon>
        <taxon>Agaricomycetes</taxon>
        <taxon>Polyporales</taxon>
        <taxon>Fomitopsis</taxon>
    </lineage>
</organism>
<evidence type="ECO:0000313" key="2">
    <source>
        <dbReference type="EMBL" id="KZT64742.1"/>
    </source>
</evidence>
<dbReference type="STRING" id="1314783.A0A165LQX9"/>
<gene>
    <name evidence="2" type="ORF">DAEQUDRAFT_769456</name>
</gene>
<protein>
    <submittedName>
        <fullName evidence="2">Uncharacterized protein</fullName>
    </submittedName>
</protein>
<evidence type="ECO:0000313" key="3">
    <source>
        <dbReference type="Proteomes" id="UP000076727"/>
    </source>
</evidence>
<sequence>MVNLLVDPNTLVAPDFTLATYARRRQTWRAAGLTEEQVIAALTAEWETENEHDKLVWEEQTAAEAQAARDQALAAEEAANLRKEAARLEAEQSLKDEMKKNKEKYVAIPDRPIPAGTLVMAAPYAIRRLEKGQYLELYYYTNQGLRAAAAEVSQVNDEGLTLRENGDGTTTWVQAATLRASKSVIPDQELTWAQLREAVTRFIPAMQRARWARDRVTMLTNFWGNLEIHPYQQSIDPIDVKALIVYQAEQRMRWHQAINSDRGAWNLSIPSEEILKETRDCVYRADRLAQDAETTMEGPSAPRLQAPDDPLPRHTRIARHLFRTAQATEYSPPAPYVWGATNTK</sequence>
<dbReference type="Proteomes" id="UP000076727">
    <property type="component" value="Unassembled WGS sequence"/>
</dbReference>
<keyword evidence="1" id="KW-0175">Coiled coil</keyword>
<feature type="coiled-coil region" evidence="1">
    <location>
        <begin position="71"/>
        <end position="101"/>
    </location>
</feature>
<keyword evidence="3" id="KW-1185">Reference proteome</keyword>
<dbReference type="AlphaFoldDB" id="A0A165LQX9"/>
<accession>A0A165LQX9</accession>
<proteinExistence type="predicted"/>
<evidence type="ECO:0000256" key="1">
    <source>
        <dbReference type="SAM" id="Coils"/>
    </source>
</evidence>
<dbReference type="OrthoDB" id="2672960at2759"/>
<dbReference type="EMBL" id="KV429120">
    <property type="protein sequence ID" value="KZT64742.1"/>
    <property type="molecule type" value="Genomic_DNA"/>
</dbReference>